<evidence type="ECO:0000313" key="5">
    <source>
        <dbReference type="EMBL" id="AZN43237.1"/>
    </source>
</evidence>
<organism evidence="5 6">
    <name type="scientific">Paenibacillus albus</name>
    <dbReference type="NCBI Taxonomy" id="2495582"/>
    <lineage>
        <taxon>Bacteria</taxon>
        <taxon>Bacillati</taxon>
        <taxon>Bacillota</taxon>
        <taxon>Bacilli</taxon>
        <taxon>Bacillales</taxon>
        <taxon>Paenibacillaceae</taxon>
        <taxon>Paenibacillus</taxon>
    </lineage>
</organism>
<dbReference type="GO" id="GO:0003700">
    <property type="term" value="F:DNA-binding transcription factor activity"/>
    <property type="evidence" value="ECO:0007669"/>
    <property type="project" value="InterPro"/>
</dbReference>
<keyword evidence="1" id="KW-0805">Transcription regulation</keyword>
<evidence type="ECO:0000259" key="4">
    <source>
        <dbReference type="PROSITE" id="PS01124"/>
    </source>
</evidence>
<dbReference type="InterPro" id="IPR011256">
    <property type="entry name" value="Reg_factor_effector_dom_sf"/>
</dbReference>
<dbReference type="PRINTS" id="PR00032">
    <property type="entry name" value="HTHARAC"/>
</dbReference>
<name>A0A3Q8X8X5_9BACL</name>
<dbReference type="SMART" id="SM00342">
    <property type="entry name" value="HTH_ARAC"/>
    <property type="match status" value="1"/>
</dbReference>
<dbReference type="SMART" id="SM00871">
    <property type="entry name" value="AraC_E_bind"/>
    <property type="match status" value="1"/>
</dbReference>
<dbReference type="PROSITE" id="PS00041">
    <property type="entry name" value="HTH_ARAC_FAMILY_1"/>
    <property type="match status" value="1"/>
</dbReference>
<evidence type="ECO:0000313" key="6">
    <source>
        <dbReference type="Proteomes" id="UP000272528"/>
    </source>
</evidence>
<proteinExistence type="predicted"/>
<dbReference type="PANTHER" id="PTHR47504">
    <property type="entry name" value="RIGHT ORIGIN-BINDING PROTEIN"/>
    <property type="match status" value="1"/>
</dbReference>
<evidence type="ECO:0000256" key="2">
    <source>
        <dbReference type="ARBA" id="ARBA00023125"/>
    </source>
</evidence>
<dbReference type="OrthoDB" id="9801123at2"/>
<dbReference type="Pfam" id="PF06445">
    <property type="entry name" value="GyrI-like"/>
    <property type="match status" value="1"/>
</dbReference>
<dbReference type="PANTHER" id="PTHR47504:SF5">
    <property type="entry name" value="RIGHT ORIGIN-BINDING PROTEIN"/>
    <property type="match status" value="1"/>
</dbReference>
<dbReference type="Proteomes" id="UP000272528">
    <property type="component" value="Chromosome"/>
</dbReference>
<dbReference type="InterPro" id="IPR010499">
    <property type="entry name" value="AraC_E-bd"/>
</dbReference>
<dbReference type="SUPFAM" id="SSF55136">
    <property type="entry name" value="Probable bacterial effector-binding domain"/>
    <property type="match status" value="1"/>
</dbReference>
<dbReference type="AlphaFoldDB" id="A0A3Q8X8X5"/>
<reference evidence="6" key="1">
    <citation type="submission" date="2018-12" db="EMBL/GenBank/DDBJ databases">
        <title>Genome sequence of Peanibacillus sp.</title>
        <authorList>
            <person name="Subramani G."/>
            <person name="Srinivasan S."/>
            <person name="Kim M.K."/>
        </authorList>
    </citation>
    <scope>NUCLEOTIDE SEQUENCE [LARGE SCALE GENOMIC DNA]</scope>
    <source>
        <strain evidence="6">18JY67-1</strain>
    </source>
</reference>
<keyword evidence="6" id="KW-1185">Reference proteome</keyword>
<keyword evidence="3" id="KW-0804">Transcription</keyword>
<dbReference type="Gene3D" id="1.10.10.60">
    <property type="entry name" value="Homeodomain-like"/>
    <property type="match status" value="2"/>
</dbReference>
<feature type="domain" description="HTH araC/xylS-type" evidence="4">
    <location>
        <begin position="8"/>
        <end position="106"/>
    </location>
</feature>
<keyword evidence="2" id="KW-0238">DNA-binding</keyword>
<dbReference type="InterPro" id="IPR020449">
    <property type="entry name" value="Tscrpt_reg_AraC-type_HTH"/>
</dbReference>
<accession>A0A3Q8X8X5</accession>
<dbReference type="Gene3D" id="3.20.80.10">
    <property type="entry name" value="Regulatory factor, effector binding domain"/>
    <property type="match status" value="1"/>
</dbReference>
<dbReference type="EMBL" id="CP034437">
    <property type="protein sequence ID" value="AZN43237.1"/>
    <property type="molecule type" value="Genomic_DNA"/>
</dbReference>
<dbReference type="InterPro" id="IPR009057">
    <property type="entry name" value="Homeodomain-like_sf"/>
</dbReference>
<dbReference type="InterPro" id="IPR050959">
    <property type="entry name" value="MarA-like"/>
</dbReference>
<sequence length="295" mass="34248">MNMMKHLNEAMQYIEDHLCEEINFDHLSRIACCSEYHFRRIFSYVAGMSLSEYIRKRKLSYAAAILQSGNEKIIDIALRLGYESPDAFSKAFQAMHGVSPSHARKDAVMLKTFPPLTFQLTLRGGSEMNYRIVEKGKFYMMGAVGRIPLIYNGPNPHTADVWRKLRQEDLLVLTEYSQIEPRGILNAYTNYEDKHTEGTELDLFVGIAMEDPMPDRFKTRFDVLPVEASTWAVFTTIEKKPFETQETWGRISSEWFPTSGYEMTKGPEILWYESFDFSKPDFKTEIWIPIRKLNG</sequence>
<dbReference type="Pfam" id="PF12833">
    <property type="entry name" value="HTH_18"/>
    <property type="match status" value="1"/>
</dbReference>
<gene>
    <name evidence="5" type="ORF">EJC50_28765</name>
</gene>
<dbReference type="PROSITE" id="PS01124">
    <property type="entry name" value="HTH_ARAC_FAMILY_2"/>
    <property type="match status" value="1"/>
</dbReference>
<dbReference type="InterPro" id="IPR018062">
    <property type="entry name" value="HTH_AraC-typ_CS"/>
</dbReference>
<dbReference type="InterPro" id="IPR018060">
    <property type="entry name" value="HTH_AraC"/>
</dbReference>
<evidence type="ECO:0000256" key="3">
    <source>
        <dbReference type="ARBA" id="ARBA00023163"/>
    </source>
</evidence>
<dbReference type="GO" id="GO:0043565">
    <property type="term" value="F:sequence-specific DNA binding"/>
    <property type="evidence" value="ECO:0007669"/>
    <property type="project" value="InterPro"/>
</dbReference>
<protein>
    <submittedName>
        <fullName evidence="5">AraC family transcriptional regulator</fullName>
    </submittedName>
</protein>
<evidence type="ECO:0000256" key="1">
    <source>
        <dbReference type="ARBA" id="ARBA00023015"/>
    </source>
</evidence>
<dbReference type="InterPro" id="IPR029442">
    <property type="entry name" value="GyrI-like"/>
</dbReference>
<dbReference type="SUPFAM" id="SSF46689">
    <property type="entry name" value="Homeodomain-like"/>
    <property type="match status" value="2"/>
</dbReference>
<dbReference type="KEGG" id="palb:EJC50_28765"/>